<dbReference type="PRINTS" id="PR01415">
    <property type="entry name" value="ANKYRIN"/>
</dbReference>
<evidence type="ECO:0000313" key="5">
    <source>
        <dbReference type="Proteomes" id="UP001162162"/>
    </source>
</evidence>
<dbReference type="PANTHER" id="PTHR24171:SF10">
    <property type="entry name" value="ANKYRIN REPEAT DOMAIN-CONTAINING PROTEIN 29-LIKE"/>
    <property type="match status" value="1"/>
</dbReference>
<comment type="caution">
    <text evidence="4">The sequence shown here is derived from an EMBL/GenBank/DDBJ whole genome shotgun (WGS) entry which is preliminary data.</text>
</comment>
<dbReference type="PROSITE" id="PS50297">
    <property type="entry name" value="ANK_REP_REGION"/>
    <property type="match status" value="2"/>
</dbReference>
<dbReference type="PANTHER" id="PTHR24171">
    <property type="entry name" value="ANKYRIN REPEAT DOMAIN-CONTAINING PROTEIN 39-RELATED"/>
    <property type="match status" value="1"/>
</dbReference>
<proteinExistence type="predicted"/>
<dbReference type="SMART" id="SM00248">
    <property type="entry name" value="ANK"/>
    <property type="match status" value="2"/>
</dbReference>
<evidence type="ECO:0000256" key="2">
    <source>
        <dbReference type="ARBA" id="ARBA00023043"/>
    </source>
</evidence>
<dbReference type="SUPFAM" id="SSF48403">
    <property type="entry name" value="Ankyrin repeat"/>
    <property type="match status" value="1"/>
</dbReference>
<evidence type="ECO:0000313" key="4">
    <source>
        <dbReference type="EMBL" id="KAJ8942117.1"/>
    </source>
</evidence>
<protein>
    <submittedName>
        <fullName evidence="4">Uncharacterized protein</fullName>
    </submittedName>
</protein>
<accession>A0AAV8XSS5</accession>
<dbReference type="PROSITE" id="PS50088">
    <property type="entry name" value="ANK_REPEAT"/>
    <property type="match status" value="2"/>
</dbReference>
<reference evidence="4" key="1">
    <citation type="journal article" date="2023" name="Insect Mol. Biol.">
        <title>Genome sequencing provides insights into the evolution of gene families encoding plant cell wall-degrading enzymes in longhorned beetles.</title>
        <authorList>
            <person name="Shin N.R."/>
            <person name="Okamura Y."/>
            <person name="Kirsch R."/>
            <person name="Pauchet Y."/>
        </authorList>
    </citation>
    <scope>NUCLEOTIDE SEQUENCE</scope>
    <source>
        <strain evidence="4">AMC_N1</strain>
    </source>
</reference>
<evidence type="ECO:0000256" key="3">
    <source>
        <dbReference type="PROSITE-ProRule" id="PRU00023"/>
    </source>
</evidence>
<keyword evidence="2 3" id="KW-0040">ANK repeat</keyword>
<feature type="repeat" description="ANK" evidence="3">
    <location>
        <begin position="77"/>
        <end position="109"/>
    </location>
</feature>
<evidence type="ECO:0000256" key="1">
    <source>
        <dbReference type="ARBA" id="ARBA00022737"/>
    </source>
</evidence>
<dbReference type="AlphaFoldDB" id="A0AAV8XSS5"/>
<dbReference type="InterPro" id="IPR036770">
    <property type="entry name" value="Ankyrin_rpt-contain_sf"/>
</dbReference>
<sequence>MSGSGAGGGAAALRAAANAGDVAACQRYLGSARCVRFSRDEEGRSALHLAASGGHGAVVRLLLNVAAPREVDSPDGAGCTALQRAAADGHEEVLRLLLARGADVDRQDSLSFNSDFSDTARVILSFHRDFSFKFTKSPHALVNICERSMIRRATFKGLNKYGTCFVSQSSRPPPHWPSYGHLEYGIPIRGRLKDGRYPRLLF</sequence>
<gene>
    <name evidence="4" type="ORF">NQ318_000712</name>
</gene>
<feature type="repeat" description="ANK" evidence="3">
    <location>
        <begin position="42"/>
        <end position="74"/>
    </location>
</feature>
<dbReference type="Proteomes" id="UP001162162">
    <property type="component" value="Unassembled WGS sequence"/>
</dbReference>
<name>A0AAV8XSS5_9CUCU</name>
<dbReference type="Gene3D" id="1.25.40.20">
    <property type="entry name" value="Ankyrin repeat-containing domain"/>
    <property type="match status" value="1"/>
</dbReference>
<organism evidence="4 5">
    <name type="scientific">Aromia moschata</name>
    <dbReference type="NCBI Taxonomy" id="1265417"/>
    <lineage>
        <taxon>Eukaryota</taxon>
        <taxon>Metazoa</taxon>
        <taxon>Ecdysozoa</taxon>
        <taxon>Arthropoda</taxon>
        <taxon>Hexapoda</taxon>
        <taxon>Insecta</taxon>
        <taxon>Pterygota</taxon>
        <taxon>Neoptera</taxon>
        <taxon>Endopterygota</taxon>
        <taxon>Coleoptera</taxon>
        <taxon>Polyphaga</taxon>
        <taxon>Cucujiformia</taxon>
        <taxon>Chrysomeloidea</taxon>
        <taxon>Cerambycidae</taxon>
        <taxon>Cerambycinae</taxon>
        <taxon>Callichromatini</taxon>
        <taxon>Aromia</taxon>
    </lineage>
</organism>
<dbReference type="Pfam" id="PF12796">
    <property type="entry name" value="Ank_2"/>
    <property type="match status" value="1"/>
</dbReference>
<keyword evidence="5" id="KW-1185">Reference proteome</keyword>
<dbReference type="EMBL" id="JAPWTK010000342">
    <property type="protein sequence ID" value="KAJ8942117.1"/>
    <property type="molecule type" value="Genomic_DNA"/>
</dbReference>
<dbReference type="InterPro" id="IPR002110">
    <property type="entry name" value="Ankyrin_rpt"/>
</dbReference>
<keyword evidence="1" id="KW-0677">Repeat</keyword>